<feature type="transmembrane region" description="Helical" evidence="1">
    <location>
        <begin position="61"/>
        <end position="86"/>
    </location>
</feature>
<name>A0A1I0YHZ0_9CELL</name>
<gene>
    <name evidence="3" type="ORF">SAMN05421867_107151</name>
</gene>
<dbReference type="GO" id="GO:1902201">
    <property type="term" value="P:negative regulation of bacterial-type flagellum-dependent cell motility"/>
    <property type="evidence" value="ECO:0007669"/>
    <property type="project" value="TreeGrafter"/>
</dbReference>
<dbReference type="GO" id="GO:0052621">
    <property type="term" value="F:diguanylate cyclase activity"/>
    <property type="evidence" value="ECO:0007669"/>
    <property type="project" value="TreeGrafter"/>
</dbReference>
<protein>
    <submittedName>
        <fullName evidence="3">Diguanylate cyclase (GGDEF) domain-containing protein</fullName>
    </submittedName>
</protein>
<dbReference type="GO" id="GO:0043709">
    <property type="term" value="P:cell adhesion involved in single-species biofilm formation"/>
    <property type="evidence" value="ECO:0007669"/>
    <property type="project" value="TreeGrafter"/>
</dbReference>
<dbReference type="GO" id="GO:0005886">
    <property type="term" value="C:plasma membrane"/>
    <property type="evidence" value="ECO:0007669"/>
    <property type="project" value="TreeGrafter"/>
</dbReference>
<feature type="domain" description="GGDEF" evidence="2">
    <location>
        <begin position="415"/>
        <end position="579"/>
    </location>
</feature>
<dbReference type="InterPro" id="IPR035965">
    <property type="entry name" value="PAS-like_dom_sf"/>
</dbReference>
<dbReference type="InterPro" id="IPR031621">
    <property type="entry name" value="HisKA_7TM"/>
</dbReference>
<dbReference type="PANTHER" id="PTHR45138">
    <property type="entry name" value="REGULATORY COMPONENTS OF SENSORY TRANSDUCTION SYSTEM"/>
    <property type="match status" value="1"/>
</dbReference>
<feature type="transmembrane region" description="Helical" evidence="1">
    <location>
        <begin position="6"/>
        <end position="24"/>
    </location>
</feature>
<feature type="transmembrane region" description="Helical" evidence="1">
    <location>
        <begin position="141"/>
        <end position="164"/>
    </location>
</feature>
<sequence>MPDGVVLTFALAAVVAVGVAVVAWRRRARTPAAGVLTAVSLGVALWSLASAGRLVAPSADAFLVARGLQFAGVYGTAAALWCLARAGTRPGWRVSRRTLAALALPAVALLALWATNGLHEVMAADTIDPAHPDTLVDRPRAGFWLGLAWAYGLMVAATGSLLRSWRRAGWYERRQLRTLVVSTMPPVVVSLVPVVASATGRPVVDWTPLGFLVTALLCTWALTRQGWTSILPVARAQVLEEIADAVAVVDRAGVLVDLNREATRLARMVRPGLAEPFVGRPATDVLSGDVLEPPGPDGEGRLTVALAPDLHVDARTSVLADARGRDLGRVVVVRDVTATELRRARLEDATARLRAQGEVLLAANARLTDQLAVNAVLRERLAEDAARDPLTGVHNRRGLEPALAAALAEARGLRSAASVLLVDLDHFKEVNDRHGHEAGDRVLRAVSAALVDAAGGPGTVVRLGGEEFVVVLPATDRRAALRRAEDLRAACARLRVPLRREDVVSPAPTVPTAPVAPVGVAPVARSTPAPAPTIGVTVSVGVATGPGDGETPDALLAAADAALYAAKAAGRDVVVAASAASPR</sequence>
<dbReference type="Gene3D" id="3.30.450.20">
    <property type="entry name" value="PAS domain"/>
    <property type="match status" value="1"/>
</dbReference>
<dbReference type="SMART" id="SM00267">
    <property type="entry name" value="GGDEF"/>
    <property type="match status" value="1"/>
</dbReference>
<dbReference type="NCBIfam" id="TIGR00254">
    <property type="entry name" value="GGDEF"/>
    <property type="match status" value="1"/>
</dbReference>
<feature type="transmembrane region" description="Helical" evidence="1">
    <location>
        <begin position="176"/>
        <end position="200"/>
    </location>
</feature>
<keyword evidence="1" id="KW-1133">Transmembrane helix</keyword>
<dbReference type="SUPFAM" id="SSF55785">
    <property type="entry name" value="PYP-like sensor domain (PAS domain)"/>
    <property type="match status" value="1"/>
</dbReference>
<dbReference type="OrthoDB" id="23692at2"/>
<dbReference type="Gene3D" id="3.30.70.270">
    <property type="match status" value="1"/>
</dbReference>
<reference evidence="3 4" key="1">
    <citation type="submission" date="2016-10" db="EMBL/GenBank/DDBJ databases">
        <authorList>
            <person name="de Groot N.N."/>
        </authorList>
    </citation>
    <scope>NUCLEOTIDE SEQUENCE [LARGE SCALE GENOMIC DNA]</scope>
    <source>
        <strain evidence="3 4">CGMCC 4.6945</strain>
    </source>
</reference>
<feature type="transmembrane region" description="Helical" evidence="1">
    <location>
        <begin position="98"/>
        <end position="115"/>
    </location>
</feature>
<keyword evidence="4" id="KW-1185">Reference proteome</keyword>
<organism evidence="3 4">
    <name type="scientific">Cellulomonas marina</name>
    <dbReference type="NCBI Taxonomy" id="988821"/>
    <lineage>
        <taxon>Bacteria</taxon>
        <taxon>Bacillati</taxon>
        <taxon>Actinomycetota</taxon>
        <taxon>Actinomycetes</taxon>
        <taxon>Micrococcales</taxon>
        <taxon>Cellulomonadaceae</taxon>
        <taxon>Cellulomonas</taxon>
    </lineage>
</organism>
<evidence type="ECO:0000313" key="4">
    <source>
        <dbReference type="Proteomes" id="UP000199012"/>
    </source>
</evidence>
<proteinExistence type="predicted"/>
<dbReference type="EMBL" id="FOKA01000007">
    <property type="protein sequence ID" value="SFB12366.1"/>
    <property type="molecule type" value="Genomic_DNA"/>
</dbReference>
<dbReference type="InterPro" id="IPR050469">
    <property type="entry name" value="Diguanylate_Cyclase"/>
</dbReference>
<keyword evidence="1" id="KW-0472">Membrane</keyword>
<dbReference type="CDD" id="cd01949">
    <property type="entry name" value="GGDEF"/>
    <property type="match status" value="1"/>
</dbReference>
<feature type="transmembrane region" description="Helical" evidence="1">
    <location>
        <begin position="31"/>
        <end position="49"/>
    </location>
</feature>
<dbReference type="AlphaFoldDB" id="A0A1I0YHZ0"/>
<evidence type="ECO:0000259" key="2">
    <source>
        <dbReference type="PROSITE" id="PS50887"/>
    </source>
</evidence>
<accession>A0A1I0YHZ0</accession>
<keyword evidence="1" id="KW-0812">Transmembrane</keyword>
<dbReference type="InterPro" id="IPR000160">
    <property type="entry name" value="GGDEF_dom"/>
</dbReference>
<dbReference type="InterPro" id="IPR043128">
    <property type="entry name" value="Rev_trsase/Diguanyl_cyclase"/>
</dbReference>
<dbReference type="PANTHER" id="PTHR45138:SF9">
    <property type="entry name" value="DIGUANYLATE CYCLASE DGCM-RELATED"/>
    <property type="match status" value="1"/>
</dbReference>
<evidence type="ECO:0000313" key="3">
    <source>
        <dbReference type="EMBL" id="SFB12366.1"/>
    </source>
</evidence>
<dbReference type="Pfam" id="PF16927">
    <property type="entry name" value="HisKA_7TM"/>
    <property type="match status" value="1"/>
</dbReference>
<dbReference type="SUPFAM" id="SSF55073">
    <property type="entry name" value="Nucleotide cyclase"/>
    <property type="match status" value="1"/>
</dbReference>
<dbReference type="InterPro" id="IPR029787">
    <property type="entry name" value="Nucleotide_cyclase"/>
</dbReference>
<dbReference type="RefSeq" id="WP_090032679.1">
    <property type="nucleotide sequence ID" value="NZ_BONM01000008.1"/>
</dbReference>
<dbReference type="PROSITE" id="PS50887">
    <property type="entry name" value="GGDEF"/>
    <property type="match status" value="1"/>
</dbReference>
<dbReference type="STRING" id="988821.SAMN05421867_107151"/>
<dbReference type="Pfam" id="PF00990">
    <property type="entry name" value="GGDEF"/>
    <property type="match status" value="2"/>
</dbReference>
<dbReference type="Proteomes" id="UP000199012">
    <property type="component" value="Unassembled WGS sequence"/>
</dbReference>
<evidence type="ECO:0000256" key="1">
    <source>
        <dbReference type="SAM" id="Phobius"/>
    </source>
</evidence>